<reference evidence="1" key="1">
    <citation type="submission" date="2022-10" db="EMBL/GenBank/DDBJ databases">
        <title>The complete genomes of actinobacterial strains from the NBC collection.</title>
        <authorList>
            <person name="Joergensen T.S."/>
            <person name="Alvarez Arevalo M."/>
            <person name="Sterndorff E.B."/>
            <person name="Faurdal D."/>
            <person name="Vuksanovic O."/>
            <person name="Mourched A.-S."/>
            <person name="Charusanti P."/>
            <person name="Shaw S."/>
            <person name="Blin K."/>
            <person name="Weber T."/>
        </authorList>
    </citation>
    <scope>NUCLEOTIDE SEQUENCE</scope>
    <source>
        <strain evidence="1">NBC_01401</strain>
    </source>
</reference>
<dbReference type="PANTHER" id="PTHR36451:SF1">
    <property type="entry name" value="OMEGA-HYDROXY-BETA-DIHYDROMENAQUINONE-9 SULFOTRANSFERASE STF3"/>
    <property type="match status" value="1"/>
</dbReference>
<dbReference type="SUPFAM" id="SSF52540">
    <property type="entry name" value="P-loop containing nucleoside triphosphate hydrolases"/>
    <property type="match status" value="1"/>
</dbReference>
<dbReference type="InterPro" id="IPR027417">
    <property type="entry name" value="P-loop_NTPase"/>
</dbReference>
<name>A0AAU3GUZ3_9ACTN</name>
<proteinExistence type="predicted"/>
<dbReference type="Pfam" id="PF13469">
    <property type="entry name" value="Sulfotransfer_3"/>
    <property type="match status" value="1"/>
</dbReference>
<organism evidence="1">
    <name type="scientific">Streptomyces sp. NBC_01401</name>
    <dbReference type="NCBI Taxonomy" id="2903854"/>
    <lineage>
        <taxon>Bacteria</taxon>
        <taxon>Bacillati</taxon>
        <taxon>Actinomycetota</taxon>
        <taxon>Actinomycetes</taxon>
        <taxon>Kitasatosporales</taxon>
        <taxon>Streptomycetaceae</taxon>
        <taxon>Streptomyces</taxon>
    </lineage>
</organism>
<dbReference type="PANTHER" id="PTHR36451">
    <property type="entry name" value="PAPS-DEPENDENT SULFOTRANSFERASE STF3"/>
    <property type="match status" value="1"/>
</dbReference>
<dbReference type="InterPro" id="IPR052736">
    <property type="entry name" value="Stf3_sulfotransferase"/>
</dbReference>
<sequence length="382" mass="43247">MTPQDTPTVGTADELLALASEATGLADFGDDDFREGLDVLISSFDADSKLTPHGVTIARAMMTKALVARARSEAAFARHPEHTEVKIERPVFVCGLMRTGSTALHRLLSADPAHQGVETWLAEAPQPRPASADRAANPDFQRSQAHFAARQKREAELMKVHFMDADEVEECWQLLQQSMRSVAFECCSYLPTYSKWLAGQDWTDTYARHRRNLQLIGMNDPEKRWVLKNPSHVFAIDEIMRVYPDALIIRTHRAPRTAMASTCSLAEQGKHDMSAAFDRETIGRTQLALWSRGIEHFETARRRHDPRQFLDVDYQDFVTDPLGTVGSIYGHFDLEFTAEAREAIEASHRKSLGAHRRPEHRYSLRDFGLTEAEVDERFNGRK</sequence>
<dbReference type="EMBL" id="CP109535">
    <property type="protein sequence ID" value="WTY96734.1"/>
    <property type="molecule type" value="Genomic_DNA"/>
</dbReference>
<protein>
    <submittedName>
        <fullName evidence="1">Sulfotransferase</fullName>
    </submittedName>
</protein>
<gene>
    <name evidence="1" type="ORF">OG626_18430</name>
</gene>
<dbReference type="AlphaFoldDB" id="A0AAU3GUZ3"/>
<dbReference type="Gene3D" id="3.40.50.300">
    <property type="entry name" value="P-loop containing nucleotide triphosphate hydrolases"/>
    <property type="match status" value="1"/>
</dbReference>
<evidence type="ECO:0000313" key="1">
    <source>
        <dbReference type="EMBL" id="WTY96734.1"/>
    </source>
</evidence>
<accession>A0AAU3GUZ3</accession>